<protein>
    <recommendedName>
        <fullName evidence="2">DUF3846 domain-containing protein</fullName>
    </recommendedName>
</protein>
<accession>A0ABT6AEL2</accession>
<gene>
    <name evidence="3" type="ORF">P3H78_31545</name>
</gene>
<evidence type="ECO:0000256" key="1">
    <source>
        <dbReference type="SAM" id="MobiDB-lite"/>
    </source>
</evidence>
<comment type="caution">
    <text evidence="3">The sequence shown here is derived from an EMBL/GenBank/DDBJ whole genome shotgun (WGS) entry which is preliminary data.</text>
</comment>
<evidence type="ECO:0000313" key="3">
    <source>
        <dbReference type="EMBL" id="MDF3303069.1"/>
    </source>
</evidence>
<reference evidence="3 4" key="1">
    <citation type="submission" date="2023-03" db="EMBL/GenBank/DDBJ databases">
        <title>Draft genome sequence of Streptomyces sp. K1PA1 isolated from peat swamp forest in Thailand.</title>
        <authorList>
            <person name="Klaysubun C."/>
            <person name="Duangmal K."/>
        </authorList>
    </citation>
    <scope>NUCLEOTIDE SEQUENCE [LARGE SCALE GENOMIC DNA]</scope>
    <source>
        <strain evidence="3 4">K1PA1</strain>
    </source>
</reference>
<organism evidence="3 4">
    <name type="scientific">Streptomyces tropicalis</name>
    <dbReference type="NCBI Taxonomy" id="3034234"/>
    <lineage>
        <taxon>Bacteria</taxon>
        <taxon>Bacillati</taxon>
        <taxon>Actinomycetota</taxon>
        <taxon>Actinomycetes</taxon>
        <taxon>Kitasatosporales</taxon>
        <taxon>Streptomycetaceae</taxon>
        <taxon>Streptomyces</taxon>
    </lineage>
</organism>
<keyword evidence="4" id="KW-1185">Reference proteome</keyword>
<feature type="domain" description="DUF3846" evidence="2">
    <location>
        <begin position="40"/>
        <end position="121"/>
    </location>
</feature>
<dbReference type="RefSeq" id="WP_276112612.1">
    <property type="nucleotide sequence ID" value="NZ_JARJBB010000038.1"/>
</dbReference>
<evidence type="ECO:0000259" key="2">
    <source>
        <dbReference type="Pfam" id="PF12957"/>
    </source>
</evidence>
<feature type="region of interest" description="Disordered" evidence="1">
    <location>
        <begin position="12"/>
        <end position="31"/>
    </location>
</feature>
<sequence>MTTSPSALLVTPLPFMPTKSTSTSGSSPLDLPRSEQHAWITEQVGGWADAATYHLQAVIHVHGNGIAIGLQPNPVLWTLASAWRDRMLPYTLHGPALITGPEDSNGRYTPLTPQMAAQTQQALQTATDWWLEHDFDIALWPTNPSSRLFAEAVARTRAVL</sequence>
<proteinExistence type="predicted"/>
<name>A0ABT6AEL2_9ACTN</name>
<feature type="compositionally biased region" description="Low complexity" evidence="1">
    <location>
        <begin position="18"/>
        <end position="27"/>
    </location>
</feature>
<dbReference type="EMBL" id="JARJBB010000038">
    <property type="protein sequence ID" value="MDF3303069.1"/>
    <property type="molecule type" value="Genomic_DNA"/>
</dbReference>
<evidence type="ECO:0000313" key="4">
    <source>
        <dbReference type="Proteomes" id="UP001221150"/>
    </source>
</evidence>
<dbReference type="Proteomes" id="UP001221150">
    <property type="component" value="Unassembled WGS sequence"/>
</dbReference>
<dbReference type="InterPro" id="IPR024559">
    <property type="entry name" value="DUF3846"/>
</dbReference>
<dbReference type="Pfam" id="PF12957">
    <property type="entry name" value="DUF3846"/>
    <property type="match status" value="1"/>
</dbReference>